<dbReference type="EMBL" id="JAPHNI010000471">
    <property type="protein sequence ID" value="KAJ8110736.1"/>
    <property type="molecule type" value="Genomic_DNA"/>
</dbReference>
<organism evidence="1 2">
    <name type="scientific">Boeremia exigua</name>
    <dbReference type="NCBI Taxonomy" id="749465"/>
    <lineage>
        <taxon>Eukaryota</taxon>
        <taxon>Fungi</taxon>
        <taxon>Dikarya</taxon>
        <taxon>Ascomycota</taxon>
        <taxon>Pezizomycotina</taxon>
        <taxon>Dothideomycetes</taxon>
        <taxon>Pleosporomycetidae</taxon>
        <taxon>Pleosporales</taxon>
        <taxon>Pleosporineae</taxon>
        <taxon>Didymellaceae</taxon>
        <taxon>Boeremia</taxon>
    </lineage>
</organism>
<accession>A0ACC2I6F5</accession>
<gene>
    <name evidence="1" type="ORF">OPT61_g6500</name>
</gene>
<comment type="caution">
    <text evidence="1">The sequence shown here is derived from an EMBL/GenBank/DDBJ whole genome shotgun (WGS) entry which is preliminary data.</text>
</comment>
<dbReference type="Proteomes" id="UP001153331">
    <property type="component" value="Unassembled WGS sequence"/>
</dbReference>
<reference evidence="1" key="1">
    <citation type="submission" date="2022-11" db="EMBL/GenBank/DDBJ databases">
        <title>Genome Sequence of Boeremia exigua.</title>
        <authorList>
            <person name="Buettner E."/>
        </authorList>
    </citation>
    <scope>NUCLEOTIDE SEQUENCE</scope>
    <source>
        <strain evidence="1">CU02</strain>
    </source>
</reference>
<protein>
    <submittedName>
        <fullName evidence="1">Uncharacterized protein</fullName>
    </submittedName>
</protein>
<name>A0ACC2I6F5_9PLEO</name>
<evidence type="ECO:0000313" key="2">
    <source>
        <dbReference type="Proteomes" id="UP001153331"/>
    </source>
</evidence>
<evidence type="ECO:0000313" key="1">
    <source>
        <dbReference type="EMBL" id="KAJ8110736.1"/>
    </source>
</evidence>
<keyword evidence="2" id="KW-1185">Reference proteome</keyword>
<sequence>MWLTRLQAPKHPVGPVAVPTSCGAGIREASALEEGPARGRRSWLSPILTTADAVARASTRLPLSKSGPKPRNKGGWARQ</sequence>
<proteinExistence type="predicted"/>